<sequence>MHEKAREVAEDEEPRGRRPRFPASESKKSVKIASNDSSSSLSSTTPPKVVVWLEPAVTAFTSYFGWVGTNWTWSKLKPVVRCAVVGWISTVLFVTPKIEIFMGQASFLILIGARLNIYDPFISVLERESLILFFVSLAWAWVSLGVFLAHLARRVHVPTVTFFEVITGDYIEAAPTIILAVFIFFGSSFFLYIKARQGPGPYIFACIFACICIDISLTTAVLFPFPYYLIGRAIVLPLVFHSALALIGSILIFPSTISALFTTRLTDVLTPLLSALEHHKTLLSISLNSESAPSTLQAMRSDTKKVEGALVPLAAAARLLKSDLIYGRFAPDDFRPLQGMCRRLAGRADGLSVYFGLVDPGRERFPGTAPPSHANTPAPTVPGTPHAMSRIASRAASPERAEVPRRRREKSQGRERARSRDISRRGEDDEGEESQSPATPPTPRTSTPLAIANSRHSASMPTMPSLKATTSSRPGTQPPSIRPSNSYGLPSPLATLSPQQHSQQHFHIPSPKSQHHHHHHHHHNILHSSLVALAKARARKNEFAVGTFESQRYLNLEATTLHDPREEEYTTRCVELLNECCTPLLSASQLALTTVSDWLRNVRAGRVSHVVDSTIIKLLGPKVGKNAIDRQEKRRKAHEEKIAQLKKVRNELQKALGLFREETRHLVLEPYKSAFEDSGPDGFVDEPFVSRPHTPSTSTPTPTHEATYNPIIQEPREEAKHSDSSNGRRESGYDYDHGYREERTIPPHRHLFHCYVYQYNLIQISSIAIEMLDEILKLEEQRAWPHCQLWTPLERARWNPWLVSEGVEQAEDDDPDVIQGLQHVDETSSYTSKTEAFAFGDAHDLGLPKKRDPDALPPRNTFEWLLTLVYKFIVALGSGNTIFAIKAGLFTVILCLPTLLKSSAGFAYKNRFVWAIFMGQLTLARFRGDTAFGLTARIMSTFGGGLTGMVMWYISCGSGAGNAYGLAAVCAVCFPFFFFARLYWPVPPMTNIVFFVTTLLVVGYSYQDVHIVLPGSPGYGWSVAWRRFVLVTIGVVAAFITSFLPPSTTIRRYHRNLLATTSSEIGVIYCDILSFANTKHEHEIQEIISSLIAIRSKITRSADLRTNVIYEFSFRGRWPAARYQKIADLQLAISYSLSHLMSIIEHLEPSWARAFLRRTRFMDPDFQGDILAVIAMISSSLRNGSPLPQITPCPLLDRFMLQYHGLNVIHKEAEEDYGLPRSLTMETLQNEQYMMFCVGISTAFGIINRLDRLMIAVKEVVGEQYHIHGIGMAAALPSQRPPSVSAGRAGFGMEHENRRVGVELGERTSTVHFHPPSGV</sequence>
<feature type="compositionally biased region" description="Polar residues" evidence="6">
    <location>
        <begin position="454"/>
        <end position="475"/>
    </location>
</feature>
<feature type="compositionally biased region" description="Low complexity" evidence="6">
    <location>
        <begin position="692"/>
        <end position="704"/>
    </location>
</feature>
<organism evidence="11 12">
    <name type="scientific">Cyclocybe aegerita</name>
    <name type="common">Black poplar mushroom</name>
    <name type="synonym">Agrocybe aegerita</name>
    <dbReference type="NCBI Taxonomy" id="1973307"/>
    <lineage>
        <taxon>Eukaryota</taxon>
        <taxon>Fungi</taxon>
        <taxon>Dikarya</taxon>
        <taxon>Basidiomycota</taxon>
        <taxon>Agaricomycotina</taxon>
        <taxon>Agaricomycetes</taxon>
        <taxon>Agaricomycetidae</taxon>
        <taxon>Agaricales</taxon>
        <taxon>Agaricineae</taxon>
        <taxon>Bolbitiaceae</taxon>
        <taxon>Cyclocybe</taxon>
    </lineage>
</organism>
<feature type="transmembrane region" description="Helical" evidence="7">
    <location>
        <begin position="936"/>
        <end position="955"/>
    </location>
</feature>
<dbReference type="EMBL" id="CACVBS010000040">
    <property type="protein sequence ID" value="CAA7263553.1"/>
    <property type="molecule type" value="Genomic_DNA"/>
</dbReference>
<evidence type="ECO:0000259" key="8">
    <source>
        <dbReference type="Pfam" id="PF10334"/>
    </source>
</evidence>
<keyword evidence="12" id="KW-1185">Reference proteome</keyword>
<keyword evidence="2 7" id="KW-0812">Transmembrane</keyword>
<dbReference type="InterPro" id="IPR018820">
    <property type="entry name" value="BRE4-related_DUF2421"/>
</dbReference>
<feature type="compositionally biased region" description="Polar residues" evidence="6">
    <location>
        <begin position="482"/>
        <end position="505"/>
    </location>
</feature>
<feature type="transmembrane region" description="Helical" evidence="7">
    <location>
        <begin position="992"/>
        <end position="1013"/>
    </location>
</feature>
<feature type="domain" description="Integral membrane bound transporter" evidence="10">
    <location>
        <begin position="910"/>
        <end position="1040"/>
    </location>
</feature>
<dbReference type="PANTHER" id="PTHR37994:SF1">
    <property type="entry name" value="ER TRANSPORTER 6TM N-TERMINAL DOMAIN-CONTAINING PROTEIN"/>
    <property type="match status" value="1"/>
</dbReference>
<feature type="compositionally biased region" description="Basic and acidic residues" evidence="6">
    <location>
        <begin position="397"/>
        <end position="427"/>
    </location>
</feature>
<keyword evidence="4 7" id="KW-0472">Membrane</keyword>
<name>A0A8S0WJ56_CYCAE</name>
<feature type="coiled-coil region" evidence="5">
    <location>
        <begin position="628"/>
        <end position="662"/>
    </location>
</feature>
<comment type="caution">
    <text evidence="11">The sequence shown here is derived from an EMBL/GenBank/DDBJ whole genome shotgun (WGS) entry which is preliminary data.</text>
</comment>
<feature type="transmembrane region" description="Helical" evidence="7">
    <location>
        <begin position="130"/>
        <end position="153"/>
    </location>
</feature>
<feature type="region of interest" description="Disordered" evidence="6">
    <location>
        <begin position="1"/>
        <end position="45"/>
    </location>
</feature>
<feature type="compositionally biased region" description="Low complexity" evidence="6">
    <location>
        <begin position="34"/>
        <end position="43"/>
    </location>
</feature>
<proteinExistence type="predicted"/>
<evidence type="ECO:0000259" key="10">
    <source>
        <dbReference type="Pfam" id="PF13515"/>
    </source>
</evidence>
<feature type="domain" description="Putative ER transporter 6TM N-terminal" evidence="9">
    <location>
        <begin position="74"/>
        <end position="357"/>
    </location>
</feature>
<comment type="subcellular location">
    <subcellularLocation>
        <location evidence="1">Membrane</location>
        <topology evidence="1">Multi-pass membrane protein</topology>
    </subcellularLocation>
</comment>
<feature type="transmembrane region" description="Helical" evidence="7">
    <location>
        <begin position="78"/>
        <end position="94"/>
    </location>
</feature>
<gene>
    <name evidence="11" type="ORF">AAE3_LOCUS5918</name>
</gene>
<reference evidence="11 12" key="1">
    <citation type="submission" date="2020-01" db="EMBL/GenBank/DDBJ databases">
        <authorList>
            <person name="Gupta K D."/>
        </authorList>
    </citation>
    <scope>NUCLEOTIDE SEQUENCE [LARGE SCALE GENOMIC DNA]</scope>
</reference>
<feature type="domain" description="DUF2421" evidence="8">
    <location>
        <begin position="1046"/>
        <end position="1265"/>
    </location>
</feature>
<evidence type="ECO:0000256" key="2">
    <source>
        <dbReference type="ARBA" id="ARBA00022692"/>
    </source>
</evidence>
<feature type="transmembrane region" description="Helical" evidence="7">
    <location>
        <begin position="173"/>
        <end position="193"/>
    </location>
</feature>
<feature type="transmembrane region" description="Helical" evidence="7">
    <location>
        <begin position="961"/>
        <end position="980"/>
    </location>
</feature>
<feature type="compositionally biased region" description="Basic residues" evidence="6">
    <location>
        <begin position="513"/>
        <end position="525"/>
    </location>
</feature>
<evidence type="ECO:0008006" key="13">
    <source>
        <dbReference type="Google" id="ProtNLM"/>
    </source>
</evidence>
<dbReference type="InterPro" id="IPR018823">
    <property type="entry name" value="ArAE_2_N"/>
</dbReference>
<keyword evidence="5" id="KW-0175">Coiled coil</keyword>
<feature type="region of interest" description="Disordered" evidence="6">
    <location>
        <begin position="678"/>
        <end position="735"/>
    </location>
</feature>
<feature type="transmembrane region" description="Helical" evidence="7">
    <location>
        <begin position="229"/>
        <end position="253"/>
    </location>
</feature>
<dbReference type="InterPro" id="IPR049453">
    <property type="entry name" value="Memb_transporter_dom"/>
</dbReference>
<dbReference type="Pfam" id="PF10334">
    <property type="entry name" value="BRE4"/>
    <property type="match status" value="1"/>
</dbReference>
<protein>
    <recommendedName>
        <fullName evidence="13">ER transporter 6TM N-terminal domain-containing protein</fullName>
    </recommendedName>
</protein>
<dbReference type="Pfam" id="PF13515">
    <property type="entry name" value="FUSC_2"/>
    <property type="match status" value="1"/>
</dbReference>
<evidence type="ECO:0000313" key="12">
    <source>
        <dbReference type="Proteomes" id="UP000467700"/>
    </source>
</evidence>
<dbReference type="PANTHER" id="PTHR37994">
    <property type="entry name" value="ARAE_2_N DOMAIN-CONTAINING PROTEIN-RELATED"/>
    <property type="match status" value="1"/>
</dbReference>
<dbReference type="Pfam" id="PF10337">
    <property type="entry name" value="ArAE_2_N"/>
    <property type="match status" value="1"/>
</dbReference>
<evidence type="ECO:0000313" key="11">
    <source>
        <dbReference type="EMBL" id="CAA7263553.1"/>
    </source>
</evidence>
<dbReference type="Proteomes" id="UP000467700">
    <property type="component" value="Unassembled WGS sequence"/>
</dbReference>
<evidence type="ECO:0000256" key="1">
    <source>
        <dbReference type="ARBA" id="ARBA00004141"/>
    </source>
</evidence>
<evidence type="ECO:0000256" key="4">
    <source>
        <dbReference type="ARBA" id="ARBA00023136"/>
    </source>
</evidence>
<evidence type="ECO:0000256" key="7">
    <source>
        <dbReference type="SAM" id="Phobius"/>
    </source>
</evidence>
<feature type="transmembrane region" description="Helical" evidence="7">
    <location>
        <begin position="202"/>
        <end position="223"/>
    </location>
</feature>
<evidence type="ECO:0000256" key="3">
    <source>
        <dbReference type="ARBA" id="ARBA00022989"/>
    </source>
</evidence>
<evidence type="ECO:0000256" key="5">
    <source>
        <dbReference type="SAM" id="Coils"/>
    </source>
</evidence>
<feature type="transmembrane region" description="Helical" evidence="7">
    <location>
        <begin position="1025"/>
        <end position="1045"/>
    </location>
</feature>
<feature type="region of interest" description="Disordered" evidence="6">
    <location>
        <begin position="364"/>
        <end position="526"/>
    </location>
</feature>
<feature type="transmembrane region" description="Helical" evidence="7">
    <location>
        <begin position="868"/>
        <end position="900"/>
    </location>
</feature>
<evidence type="ECO:0000259" key="9">
    <source>
        <dbReference type="Pfam" id="PF10337"/>
    </source>
</evidence>
<dbReference type="OrthoDB" id="2274698at2759"/>
<accession>A0A8S0WJ56</accession>
<feature type="compositionally biased region" description="Basic and acidic residues" evidence="6">
    <location>
        <begin position="714"/>
        <end position="735"/>
    </location>
</feature>
<keyword evidence="3 7" id="KW-1133">Transmembrane helix</keyword>
<evidence type="ECO:0000256" key="6">
    <source>
        <dbReference type="SAM" id="MobiDB-lite"/>
    </source>
</evidence>